<comment type="caution">
    <text evidence="2">The sequence shown here is derived from an EMBL/GenBank/DDBJ whole genome shotgun (WGS) entry which is preliminary data.</text>
</comment>
<gene>
    <name evidence="2" type="ORF">Lalb_Chr17g0336081</name>
</gene>
<dbReference type="PANTHER" id="PTHR38225:SF4">
    <property type="entry name" value="PROTEIN, PUTATIVE-RELATED"/>
    <property type="match status" value="1"/>
</dbReference>
<keyword evidence="1" id="KW-0812">Transmembrane</keyword>
<evidence type="ECO:0000313" key="3">
    <source>
        <dbReference type="Proteomes" id="UP000447434"/>
    </source>
</evidence>
<accession>A0A6A4P691</accession>
<feature type="transmembrane region" description="Helical" evidence="1">
    <location>
        <begin position="176"/>
        <end position="207"/>
    </location>
</feature>
<keyword evidence="3" id="KW-1185">Reference proteome</keyword>
<dbReference type="PANTHER" id="PTHR38225">
    <property type="entry name" value="PROTEIN, PUTATIVE-RELATED"/>
    <property type="match status" value="1"/>
</dbReference>
<organism evidence="2 3">
    <name type="scientific">Lupinus albus</name>
    <name type="common">White lupine</name>
    <name type="synonym">Lupinus termis</name>
    <dbReference type="NCBI Taxonomy" id="3870"/>
    <lineage>
        <taxon>Eukaryota</taxon>
        <taxon>Viridiplantae</taxon>
        <taxon>Streptophyta</taxon>
        <taxon>Embryophyta</taxon>
        <taxon>Tracheophyta</taxon>
        <taxon>Spermatophyta</taxon>
        <taxon>Magnoliopsida</taxon>
        <taxon>eudicotyledons</taxon>
        <taxon>Gunneridae</taxon>
        <taxon>Pentapetalae</taxon>
        <taxon>rosids</taxon>
        <taxon>fabids</taxon>
        <taxon>Fabales</taxon>
        <taxon>Fabaceae</taxon>
        <taxon>Papilionoideae</taxon>
        <taxon>50 kb inversion clade</taxon>
        <taxon>genistoids sensu lato</taxon>
        <taxon>core genistoids</taxon>
        <taxon>Genisteae</taxon>
        <taxon>Lupinus</taxon>
    </lineage>
</organism>
<keyword evidence="1" id="KW-1133">Transmembrane helix</keyword>
<evidence type="ECO:0000313" key="2">
    <source>
        <dbReference type="EMBL" id="KAE9595189.1"/>
    </source>
</evidence>
<dbReference type="OrthoDB" id="1667576at2759"/>
<dbReference type="Proteomes" id="UP000447434">
    <property type="component" value="Chromosome 17"/>
</dbReference>
<dbReference type="EMBL" id="WOCE01000017">
    <property type="protein sequence ID" value="KAE9595189.1"/>
    <property type="molecule type" value="Genomic_DNA"/>
</dbReference>
<keyword evidence="1" id="KW-0472">Membrane</keyword>
<sequence length="208" mass="24148">MVRSLNFFVINNFKNEEFFYIVFQYGESSTEDELYYNINNPKLKVLYSLLIAEPYLLLPFYVFSNVVEPFCEQKLNKSDMAAYVSSSFSLKPRVSFVKGCNIHRGMPIIKVQNYQDEGRFINIVDANLNVLKERVDMVKVKEKLERCGKCQHGWNYNYVPISNHYKIKIIKEFCGLIELTCLVCGTLGFTCLGGTLLVYLVSFLVYLQ</sequence>
<reference evidence="3" key="1">
    <citation type="journal article" date="2020" name="Nat. Commun.">
        <title>Genome sequence of the cluster root forming white lupin.</title>
        <authorList>
            <person name="Hufnagel B."/>
            <person name="Marques A."/>
            <person name="Soriano A."/>
            <person name="Marques L."/>
            <person name="Divol F."/>
            <person name="Doumas P."/>
            <person name="Sallet E."/>
            <person name="Mancinotti D."/>
            <person name="Carrere S."/>
            <person name="Marande W."/>
            <person name="Arribat S."/>
            <person name="Keller J."/>
            <person name="Huneau C."/>
            <person name="Blein T."/>
            <person name="Aime D."/>
            <person name="Laguerre M."/>
            <person name="Taylor J."/>
            <person name="Schubert V."/>
            <person name="Nelson M."/>
            <person name="Geu-Flores F."/>
            <person name="Crespi M."/>
            <person name="Gallardo-Guerrero K."/>
            <person name="Delaux P.-M."/>
            <person name="Salse J."/>
            <person name="Berges H."/>
            <person name="Guyot R."/>
            <person name="Gouzy J."/>
            <person name="Peret B."/>
        </authorList>
    </citation>
    <scope>NUCLEOTIDE SEQUENCE [LARGE SCALE GENOMIC DNA]</scope>
    <source>
        <strain evidence="3">cv. Amiga</strain>
    </source>
</reference>
<proteinExistence type="predicted"/>
<name>A0A6A4P691_LUPAL</name>
<evidence type="ECO:0000256" key="1">
    <source>
        <dbReference type="SAM" id="Phobius"/>
    </source>
</evidence>
<dbReference type="AlphaFoldDB" id="A0A6A4P691"/>
<protein>
    <submittedName>
        <fullName evidence="2">Uncharacterized protein</fullName>
    </submittedName>
</protein>